<gene>
    <name evidence="2" type="ORF">EHC69_02040</name>
    <name evidence="1" type="ORF">I7278_26675</name>
</gene>
<dbReference type="PROSITE" id="PS51257">
    <property type="entry name" value="PROKAR_LIPOPROTEIN"/>
    <property type="match status" value="1"/>
</dbReference>
<sequence length="116" mass="12578">MYGRALALMLAISGLTACSEEEPEVLAADVEVSIRTNEYWGSLVFDIQSISDSTTISNVVVNRGNCSIPNGTQSELNRTVTLKFGETYTGYSNNCTVDKVKEIEVTSSAGTFVYSF</sequence>
<protein>
    <recommendedName>
        <fullName evidence="4">Lipoprotein</fullName>
    </recommendedName>
</protein>
<dbReference type="Proteomes" id="UP000464718">
    <property type="component" value="Chromosome i"/>
</dbReference>
<reference evidence="1" key="1">
    <citation type="journal article" date="2018" name="Genome Biol.">
        <title>SKESA: strategic k-mer extension for scrupulous assemblies.</title>
        <authorList>
            <person name="Souvorov A."/>
            <person name="Agarwala R."/>
            <person name="Lipman D.J."/>
        </authorList>
    </citation>
    <scope>NUCLEOTIDE SEQUENCE</scope>
    <source>
        <strain evidence="1">1930</strain>
    </source>
</reference>
<dbReference type="RefSeq" id="WP_031502013.1">
    <property type="nucleotide sequence ID" value="NZ_CP034298.1"/>
</dbReference>
<evidence type="ECO:0008006" key="4">
    <source>
        <dbReference type="Google" id="ProtNLM"/>
    </source>
</evidence>
<dbReference type="AlphaFoldDB" id="A0A7Z2RQP5"/>
<proteinExistence type="predicted"/>
<evidence type="ECO:0000313" key="1">
    <source>
        <dbReference type="EMBL" id="HAS6680346.1"/>
    </source>
</evidence>
<dbReference type="EMBL" id="CP034298">
    <property type="protein sequence ID" value="QHH11019.1"/>
    <property type="molecule type" value="Genomic_DNA"/>
</dbReference>
<evidence type="ECO:0000313" key="3">
    <source>
        <dbReference type="Proteomes" id="UP000464718"/>
    </source>
</evidence>
<name>A0A7Z2RQP5_VIBPH</name>
<organism evidence="1">
    <name type="scientific">Vibrio parahaemolyticus</name>
    <dbReference type="NCBI Taxonomy" id="670"/>
    <lineage>
        <taxon>Bacteria</taxon>
        <taxon>Pseudomonadati</taxon>
        <taxon>Pseudomonadota</taxon>
        <taxon>Gammaproteobacteria</taxon>
        <taxon>Vibrionales</taxon>
        <taxon>Vibrionaceae</taxon>
        <taxon>Vibrio</taxon>
    </lineage>
</organism>
<evidence type="ECO:0000313" key="2">
    <source>
        <dbReference type="EMBL" id="QHH11019.1"/>
    </source>
</evidence>
<dbReference type="Proteomes" id="UP000856022">
    <property type="component" value="Unassembled WGS sequence"/>
</dbReference>
<reference evidence="1" key="3">
    <citation type="submission" date="2019-12" db="EMBL/GenBank/DDBJ databases">
        <authorList>
            <consortium name="NCBI Pathogen Detection Project"/>
        </authorList>
    </citation>
    <scope>NUCLEOTIDE SEQUENCE</scope>
    <source>
        <strain evidence="1">1930</strain>
    </source>
</reference>
<reference evidence="2 3" key="2">
    <citation type="submission" date="2018-12" db="EMBL/GenBank/DDBJ databases">
        <title>Genomic insights into the evolutionary origins and pathogenicity of five Vibrio parahaemolyticus strains isolated from the shrimp with acute hepatopancreatic necrosis disease (AHPND).</title>
        <authorList>
            <person name="Yang Q."/>
            <person name="Dong X."/>
            <person name="Xie G."/>
            <person name="Fu S."/>
            <person name="Zou P."/>
            <person name="Sun J."/>
            <person name="Wang Y."/>
            <person name="Huang J."/>
        </authorList>
    </citation>
    <scope>NUCLEOTIDE SEQUENCE [LARGE SCALE GENOMIC DNA]</scope>
    <source>
        <strain evidence="2 3">20160303005-1</strain>
    </source>
</reference>
<dbReference type="EMBL" id="DACQKT010000045">
    <property type="protein sequence ID" value="HAS6680346.1"/>
    <property type="molecule type" value="Genomic_DNA"/>
</dbReference>
<accession>A0A7Z2RQP5</accession>